<feature type="compositionally biased region" description="Polar residues" evidence="1">
    <location>
        <begin position="100"/>
        <end position="116"/>
    </location>
</feature>
<dbReference type="EMBL" id="CAJVCH010545813">
    <property type="protein sequence ID" value="CAG7828020.1"/>
    <property type="molecule type" value="Genomic_DNA"/>
</dbReference>
<feature type="region of interest" description="Disordered" evidence="1">
    <location>
        <begin position="97"/>
        <end position="116"/>
    </location>
</feature>
<name>A0A8J2LTZ4_9HEXA</name>
<protein>
    <submittedName>
        <fullName evidence="2">Uncharacterized protein</fullName>
    </submittedName>
</protein>
<sequence>EHSSTKTSYVIDDQSGTIDAVTYVGTDDGDSKAMVLMENTYGRVTGSLRTTKGGASNSKYIITFKVSPVLDMNEVISHGLEVLQVPMKLKKLKEQQTQKVGLSTSNNAGSSLSNSMIGNNLGETSIGAN</sequence>
<dbReference type="OrthoDB" id="25571at2759"/>
<organism evidence="2 3">
    <name type="scientific">Allacma fusca</name>
    <dbReference type="NCBI Taxonomy" id="39272"/>
    <lineage>
        <taxon>Eukaryota</taxon>
        <taxon>Metazoa</taxon>
        <taxon>Ecdysozoa</taxon>
        <taxon>Arthropoda</taxon>
        <taxon>Hexapoda</taxon>
        <taxon>Collembola</taxon>
        <taxon>Symphypleona</taxon>
        <taxon>Sminthuridae</taxon>
        <taxon>Allacma</taxon>
    </lineage>
</organism>
<reference evidence="2" key="1">
    <citation type="submission" date="2021-06" db="EMBL/GenBank/DDBJ databases">
        <authorList>
            <person name="Hodson N. C."/>
            <person name="Mongue J. A."/>
            <person name="Jaron S. K."/>
        </authorList>
    </citation>
    <scope>NUCLEOTIDE SEQUENCE</scope>
</reference>
<gene>
    <name evidence="2" type="ORF">AFUS01_LOCUS37973</name>
</gene>
<feature type="non-terminal residue" evidence="2">
    <location>
        <position position="1"/>
    </location>
</feature>
<dbReference type="Proteomes" id="UP000708208">
    <property type="component" value="Unassembled WGS sequence"/>
</dbReference>
<keyword evidence="3" id="KW-1185">Reference proteome</keyword>
<accession>A0A8J2LTZ4</accession>
<evidence type="ECO:0000256" key="1">
    <source>
        <dbReference type="SAM" id="MobiDB-lite"/>
    </source>
</evidence>
<evidence type="ECO:0000313" key="2">
    <source>
        <dbReference type="EMBL" id="CAG7828020.1"/>
    </source>
</evidence>
<comment type="caution">
    <text evidence="2">The sequence shown here is derived from an EMBL/GenBank/DDBJ whole genome shotgun (WGS) entry which is preliminary data.</text>
</comment>
<proteinExistence type="predicted"/>
<dbReference type="AlphaFoldDB" id="A0A8J2LTZ4"/>
<feature type="non-terminal residue" evidence="2">
    <location>
        <position position="129"/>
    </location>
</feature>
<evidence type="ECO:0000313" key="3">
    <source>
        <dbReference type="Proteomes" id="UP000708208"/>
    </source>
</evidence>